<gene>
    <name evidence="2" type="ORF">GOP47_0022250</name>
</gene>
<name>A0A9D4U916_ADICA</name>
<keyword evidence="1" id="KW-0812">Transmembrane</keyword>
<keyword evidence="3" id="KW-1185">Reference proteome</keyword>
<dbReference type="EMBL" id="JABFUD020000021">
    <property type="protein sequence ID" value="KAI5063703.1"/>
    <property type="molecule type" value="Genomic_DNA"/>
</dbReference>
<comment type="caution">
    <text evidence="2">The sequence shown here is derived from an EMBL/GenBank/DDBJ whole genome shotgun (WGS) entry which is preliminary data.</text>
</comment>
<organism evidence="2 3">
    <name type="scientific">Adiantum capillus-veneris</name>
    <name type="common">Maidenhair fern</name>
    <dbReference type="NCBI Taxonomy" id="13818"/>
    <lineage>
        <taxon>Eukaryota</taxon>
        <taxon>Viridiplantae</taxon>
        <taxon>Streptophyta</taxon>
        <taxon>Embryophyta</taxon>
        <taxon>Tracheophyta</taxon>
        <taxon>Polypodiopsida</taxon>
        <taxon>Polypodiidae</taxon>
        <taxon>Polypodiales</taxon>
        <taxon>Pteridineae</taxon>
        <taxon>Pteridaceae</taxon>
        <taxon>Vittarioideae</taxon>
        <taxon>Adiantum</taxon>
    </lineage>
</organism>
<sequence>MLSVAEMQAWWLLERPLPVMGTMGPALFGMLYVIFSIGFGRDWSPLLWLVILFGLNPGVRLLSLMVLVDASGCHGPVWAWFLVCKFFAFIYFFSYLQNPQYVGEYINKTKKLHSSLCSTRAIELSRHNCHHPRIHHMQTIHRLNMVPPLT</sequence>
<dbReference type="Proteomes" id="UP000886520">
    <property type="component" value="Chromosome 21"/>
</dbReference>
<protein>
    <submittedName>
        <fullName evidence="2">Uncharacterized protein</fullName>
    </submittedName>
</protein>
<keyword evidence="1" id="KW-0472">Membrane</keyword>
<keyword evidence="1" id="KW-1133">Transmembrane helix</keyword>
<feature type="transmembrane region" description="Helical" evidence="1">
    <location>
        <begin position="77"/>
        <end position="96"/>
    </location>
</feature>
<reference evidence="2" key="1">
    <citation type="submission" date="2021-01" db="EMBL/GenBank/DDBJ databases">
        <title>Adiantum capillus-veneris genome.</title>
        <authorList>
            <person name="Fang Y."/>
            <person name="Liao Q."/>
        </authorList>
    </citation>
    <scope>NUCLEOTIDE SEQUENCE</scope>
    <source>
        <strain evidence="2">H3</strain>
        <tissue evidence="2">Leaf</tissue>
    </source>
</reference>
<evidence type="ECO:0000313" key="2">
    <source>
        <dbReference type="EMBL" id="KAI5063703.1"/>
    </source>
</evidence>
<evidence type="ECO:0000256" key="1">
    <source>
        <dbReference type="SAM" id="Phobius"/>
    </source>
</evidence>
<accession>A0A9D4U916</accession>
<feature type="transmembrane region" description="Helical" evidence="1">
    <location>
        <begin position="46"/>
        <end position="65"/>
    </location>
</feature>
<proteinExistence type="predicted"/>
<dbReference type="AlphaFoldDB" id="A0A9D4U916"/>
<evidence type="ECO:0000313" key="3">
    <source>
        <dbReference type="Proteomes" id="UP000886520"/>
    </source>
</evidence>
<feature type="transmembrane region" description="Helical" evidence="1">
    <location>
        <begin position="20"/>
        <end position="39"/>
    </location>
</feature>